<protein>
    <submittedName>
        <fullName evidence="2">Uncharacterized protein</fullName>
    </submittedName>
</protein>
<name>F4RTA1_MELLP</name>
<accession>F4RTA1</accession>
<proteinExistence type="predicted"/>
<gene>
    <name evidence="2" type="ORF">MELLADRAFT_108498</name>
</gene>
<dbReference type="GeneID" id="18923479"/>
<organism evidence="3">
    <name type="scientific">Melampsora larici-populina (strain 98AG31 / pathotype 3-4-7)</name>
    <name type="common">Poplar leaf rust fungus</name>
    <dbReference type="NCBI Taxonomy" id="747676"/>
    <lineage>
        <taxon>Eukaryota</taxon>
        <taxon>Fungi</taxon>
        <taxon>Dikarya</taxon>
        <taxon>Basidiomycota</taxon>
        <taxon>Pucciniomycotina</taxon>
        <taxon>Pucciniomycetes</taxon>
        <taxon>Pucciniales</taxon>
        <taxon>Melampsoraceae</taxon>
        <taxon>Melampsora</taxon>
    </lineage>
</organism>
<dbReference type="InParanoid" id="F4RTA1"/>
<dbReference type="RefSeq" id="XP_007412507.1">
    <property type="nucleotide sequence ID" value="XM_007412445.1"/>
</dbReference>
<dbReference type="VEuPathDB" id="FungiDB:MELLADRAFT_108498"/>
<dbReference type="EMBL" id="GL883119">
    <property type="protein sequence ID" value="EGG04378.1"/>
    <property type="molecule type" value="Genomic_DNA"/>
</dbReference>
<keyword evidence="3" id="KW-1185">Reference proteome</keyword>
<dbReference type="AlphaFoldDB" id="F4RTA1"/>
<dbReference type="HOGENOM" id="CLU_520818_0_0_1"/>
<feature type="region of interest" description="Disordered" evidence="1">
    <location>
        <begin position="307"/>
        <end position="371"/>
    </location>
</feature>
<dbReference type="Proteomes" id="UP000001072">
    <property type="component" value="Unassembled WGS sequence"/>
</dbReference>
<evidence type="ECO:0000256" key="1">
    <source>
        <dbReference type="SAM" id="MobiDB-lite"/>
    </source>
</evidence>
<dbReference type="KEGG" id="mlr:MELLADRAFT_108498"/>
<evidence type="ECO:0000313" key="3">
    <source>
        <dbReference type="Proteomes" id="UP000001072"/>
    </source>
</evidence>
<evidence type="ECO:0000313" key="2">
    <source>
        <dbReference type="EMBL" id="EGG04378.1"/>
    </source>
</evidence>
<feature type="compositionally biased region" description="Basic and acidic residues" evidence="1">
    <location>
        <begin position="351"/>
        <end position="360"/>
    </location>
</feature>
<sequence length="523" mass="57780">MSDDDRMDALAITTVCLRVALAVDLRHGYIPLDDDSWVVRNEEARQREANMPECDCSNCEPDEAEALWLSQSALTIENFDSALEMDADELLELADSLPEPPPDLVKDTRHVAIPCGSEDPILVCPLMISLVKRWTDSFAGLWRTHYPSPSHLTPDDFFGQELAWVLAKNVDILAHPEDIAIVLVTECIPGQFQCLFDAFEEWKAASPADALITKAGERRLAASRGPPKPILSVEGARMSKLRAEAHKIATKEARLDERRKAAQLKANAKVAAAAKKAQDKLEADLRRLALKEQGQIERQRLRDEAKQARQAVMAAKRESTAASAAAKREAAASKRTAVPPAPRPLCKRAKRGADSHHTERPMTTGPRLPPTGSATCDLRLVCVAESAERSKWSASHAIHHIATFPFRHTMGIKFEIRSVRRRMSVPCPYISKSFVGSQRIWPCQGQSVRSLHPAPARRPLQMNRGRPSCGGKCWAGELTAPAVGWPRAHLVWQKDSIPTVFRSAADMASRKAARLTTSLVHFA</sequence>
<reference evidence="3" key="1">
    <citation type="journal article" date="2011" name="Proc. Natl. Acad. Sci. U.S.A.">
        <title>Obligate biotrophy features unraveled by the genomic analysis of rust fungi.</title>
        <authorList>
            <person name="Duplessis S."/>
            <person name="Cuomo C.A."/>
            <person name="Lin Y.-C."/>
            <person name="Aerts A."/>
            <person name="Tisserant E."/>
            <person name="Veneault-Fourrey C."/>
            <person name="Joly D.L."/>
            <person name="Hacquard S."/>
            <person name="Amselem J."/>
            <person name="Cantarel B.L."/>
            <person name="Chiu R."/>
            <person name="Coutinho P.M."/>
            <person name="Feau N."/>
            <person name="Field M."/>
            <person name="Frey P."/>
            <person name="Gelhaye E."/>
            <person name="Goldberg J."/>
            <person name="Grabherr M.G."/>
            <person name="Kodira C.D."/>
            <person name="Kohler A."/>
            <person name="Kuees U."/>
            <person name="Lindquist E.A."/>
            <person name="Lucas S.M."/>
            <person name="Mago R."/>
            <person name="Mauceli E."/>
            <person name="Morin E."/>
            <person name="Murat C."/>
            <person name="Pangilinan J.L."/>
            <person name="Park R."/>
            <person name="Pearson M."/>
            <person name="Quesneville H."/>
            <person name="Rouhier N."/>
            <person name="Sakthikumar S."/>
            <person name="Salamov A.A."/>
            <person name="Schmutz J."/>
            <person name="Selles B."/>
            <person name="Shapiro H."/>
            <person name="Tanguay P."/>
            <person name="Tuskan G.A."/>
            <person name="Henrissat B."/>
            <person name="Van de Peer Y."/>
            <person name="Rouze P."/>
            <person name="Ellis J.G."/>
            <person name="Dodds P.N."/>
            <person name="Schein J.E."/>
            <person name="Zhong S."/>
            <person name="Hamelin R.C."/>
            <person name="Grigoriev I.V."/>
            <person name="Szabo L.J."/>
            <person name="Martin F."/>
        </authorList>
    </citation>
    <scope>NUCLEOTIDE SEQUENCE [LARGE SCALE GENOMIC DNA]</scope>
    <source>
        <strain evidence="3">98AG31 / pathotype 3-4-7</strain>
    </source>
</reference>